<name>A0ACC2GXJ2_DALPE</name>
<gene>
    <name evidence="1" type="ORF">DPEC_G00104940</name>
</gene>
<dbReference type="Proteomes" id="UP001157502">
    <property type="component" value="Chromosome 8"/>
</dbReference>
<evidence type="ECO:0000313" key="2">
    <source>
        <dbReference type="Proteomes" id="UP001157502"/>
    </source>
</evidence>
<reference evidence="1" key="1">
    <citation type="submission" date="2021-05" db="EMBL/GenBank/DDBJ databases">
        <authorList>
            <person name="Pan Q."/>
            <person name="Jouanno E."/>
            <person name="Zahm M."/>
            <person name="Klopp C."/>
            <person name="Cabau C."/>
            <person name="Louis A."/>
            <person name="Berthelot C."/>
            <person name="Parey E."/>
            <person name="Roest Crollius H."/>
            <person name="Montfort J."/>
            <person name="Robinson-Rechavi M."/>
            <person name="Bouchez O."/>
            <person name="Lampietro C."/>
            <person name="Lopez Roques C."/>
            <person name="Donnadieu C."/>
            <person name="Postlethwait J."/>
            <person name="Bobe J."/>
            <person name="Dillon D."/>
            <person name="Chandos A."/>
            <person name="von Hippel F."/>
            <person name="Guiguen Y."/>
        </authorList>
    </citation>
    <scope>NUCLEOTIDE SEQUENCE</scope>
    <source>
        <strain evidence="1">YG-Jan2019</strain>
    </source>
</reference>
<comment type="caution">
    <text evidence="1">The sequence shown here is derived from an EMBL/GenBank/DDBJ whole genome shotgun (WGS) entry which is preliminary data.</text>
</comment>
<protein>
    <submittedName>
        <fullName evidence="1">Uncharacterized protein</fullName>
    </submittedName>
</protein>
<sequence>MTKQSVTRSIRDCWQKGFRPEEKTSQWLIKEKEGESKEAFGYDQFSPDYRVFVPLLDHTSPTRKRIIS</sequence>
<keyword evidence="2" id="KW-1185">Reference proteome</keyword>
<organism evidence="1 2">
    <name type="scientific">Dallia pectoralis</name>
    <name type="common">Alaska blackfish</name>
    <dbReference type="NCBI Taxonomy" id="75939"/>
    <lineage>
        <taxon>Eukaryota</taxon>
        <taxon>Metazoa</taxon>
        <taxon>Chordata</taxon>
        <taxon>Craniata</taxon>
        <taxon>Vertebrata</taxon>
        <taxon>Euteleostomi</taxon>
        <taxon>Actinopterygii</taxon>
        <taxon>Neopterygii</taxon>
        <taxon>Teleostei</taxon>
        <taxon>Protacanthopterygii</taxon>
        <taxon>Esociformes</taxon>
        <taxon>Umbridae</taxon>
        <taxon>Dallia</taxon>
    </lineage>
</organism>
<accession>A0ACC2GXJ2</accession>
<dbReference type="EMBL" id="CM055735">
    <property type="protein sequence ID" value="KAJ8008449.1"/>
    <property type="molecule type" value="Genomic_DNA"/>
</dbReference>
<proteinExistence type="predicted"/>
<evidence type="ECO:0000313" key="1">
    <source>
        <dbReference type="EMBL" id="KAJ8008449.1"/>
    </source>
</evidence>